<gene>
    <name evidence="1" type="ORF">JGT27_24165</name>
</gene>
<reference evidence="1" key="1">
    <citation type="submission" date="2020-12" db="EMBL/GenBank/DDBJ databases">
        <title>Molecular epidemiology of VIM- metallo-b-lactamase-producing Enterobacter cloacae complex isolated in France between 2015 and 2018.</title>
        <authorList>
            <person name="Emeraud C."/>
            <person name="Petit C."/>
            <person name="Bonnin R."/>
            <person name="Naas T."/>
            <person name="Dortet L."/>
        </authorList>
    </citation>
    <scope>NUCLEOTIDE SEQUENCE</scope>
    <source>
        <strain evidence="1">170C2</strain>
    </source>
</reference>
<name>A0A8I1G1P9_ENTAS</name>
<sequence>MRRNPAIASRFNLIAQRAATTRTDAQNKSCHHVWRAVLSPPRLRA</sequence>
<accession>A0A8I1G1P9</accession>
<evidence type="ECO:0000313" key="2">
    <source>
        <dbReference type="Proteomes" id="UP000641429"/>
    </source>
</evidence>
<proteinExistence type="predicted"/>
<evidence type="ECO:0000313" key="1">
    <source>
        <dbReference type="EMBL" id="MBJ6598774.1"/>
    </source>
</evidence>
<protein>
    <submittedName>
        <fullName evidence="1">Uncharacterized protein</fullName>
    </submittedName>
</protein>
<dbReference type="EMBL" id="JAELXN010000133">
    <property type="protein sequence ID" value="MBJ6598774.1"/>
    <property type="molecule type" value="Genomic_DNA"/>
</dbReference>
<dbReference type="RefSeq" id="WP_199029776.1">
    <property type="nucleotide sequence ID" value="NZ_JAELXN010000133.1"/>
</dbReference>
<organism evidence="1 2">
    <name type="scientific">Enterobacter asburiae</name>
    <dbReference type="NCBI Taxonomy" id="61645"/>
    <lineage>
        <taxon>Bacteria</taxon>
        <taxon>Pseudomonadati</taxon>
        <taxon>Pseudomonadota</taxon>
        <taxon>Gammaproteobacteria</taxon>
        <taxon>Enterobacterales</taxon>
        <taxon>Enterobacteriaceae</taxon>
        <taxon>Enterobacter</taxon>
        <taxon>Enterobacter cloacae complex</taxon>
    </lineage>
</organism>
<comment type="caution">
    <text evidence="1">The sequence shown here is derived from an EMBL/GenBank/DDBJ whole genome shotgun (WGS) entry which is preliminary data.</text>
</comment>
<dbReference type="AlphaFoldDB" id="A0A8I1G1P9"/>
<dbReference type="Proteomes" id="UP000641429">
    <property type="component" value="Unassembled WGS sequence"/>
</dbReference>